<sequence>MVTGGGFKPKTRTYVSHFLSAHPEVMTQDNDWKRHPDLYMSDGTMVLLANSTLFRVYPGLLAKHSNVFEGLTESGQFLPNDAEVYDGCPLVRLQDDPEEVACFLKATMGLCHFERNQPMPYPMASAILRLSSKYMVQSLRRQAIEHFKRIIPQSYTEINKTESYTQVFGSNPSDKPHPFQLLPLFRECQLMSFLPWTYYSICALGFQKLVQGDTFTTMNGTDSEIFVEDKHDARIALLGWKALCTMTRDIRNDTIMSSAKDCKGGSTCNDTMRLTWMQGAAYQIDSQAMNQWGMFKLLANSERPLSPNGRTRNNLVLDTVQPCYGCTKAWLKQEENARNAIWFQLPAIFKLPAWEVLKQEENSGM</sequence>
<keyword evidence="2" id="KW-1185">Reference proteome</keyword>
<dbReference type="AlphaFoldDB" id="A0AAV5ADG7"/>
<proteinExistence type="predicted"/>
<gene>
    <name evidence="1" type="ORF">Clacol_004195</name>
</gene>
<protein>
    <recommendedName>
        <fullName evidence="3">BTB domain-containing protein</fullName>
    </recommendedName>
</protein>
<dbReference type="Proteomes" id="UP001050691">
    <property type="component" value="Unassembled WGS sequence"/>
</dbReference>
<reference evidence="1" key="1">
    <citation type="submission" date="2021-10" db="EMBL/GenBank/DDBJ databases">
        <title>De novo Genome Assembly of Clathrus columnatus (Basidiomycota, Fungi) Using Illumina and Nanopore Sequence Data.</title>
        <authorList>
            <person name="Ogiso-Tanaka E."/>
            <person name="Itagaki H."/>
            <person name="Hosoya T."/>
            <person name="Hosaka K."/>
        </authorList>
    </citation>
    <scope>NUCLEOTIDE SEQUENCE</scope>
    <source>
        <strain evidence="1">MO-923</strain>
    </source>
</reference>
<evidence type="ECO:0000313" key="2">
    <source>
        <dbReference type="Proteomes" id="UP001050691"/>
    </source>
</evidence>
<evidence type="ECO:0008006" key="3">
    <source>
        <dbReference type="Google" id="ProtNLM"/>
    </source>
</evidence>
<dbReference type="EMBL" id="BPWL01000004">
    <property type="protein sequence ID" value="GJJ09970.1"/>
    <property type="molecule type" value="Genomic_DNA"/>
</dbReference>
<evidence type="ECO:0000313" key="1">
    <source>
        <dbReference type="EMBL" id="GJJ09970.1"/>
    </source>
</evidence>
<accession>A0AAV5ADG7</accession>
<comment type="caution">
    <text evidence="1">The sequence shown here is derived from an EMBL/GenBank/DDBJ whole genome shotgun (WGS) entry which is preliminary data.</text>
</comment>
<organism evidence="1 2">
    <name type="scientific">Clathrus columnatus</name>
    <dbReference type="NCBI Taxonomy" id="1419009"/>
    <lineage>
        <taxon>Eukaryota</taxon>
        <taxon>Fungi</taxon>
        <taxon>Dikarya</taxon>
        <taxon>Basidiomycota</taxon>
        <taxon>Agaricomycotina</taxon>
        <taxon>Agaricomycetes</taxon>
        <taxon>Phallomycetidae</taxon>
        <taxon>Phallales</taxon>
        <taxon>Clathraceae</taxon>
        <taxon>Clathrus</taxon>
    </lineage>
</organism>
<name>A0AAV5ADG7_9AGAM</name>